<proteinExistence type="predicted"/>
<dbReference type="Proteomes" id="UP000031512">
    <property type="component" value="Unassembled WGS sequence"/>
</dbReference>
<evidence type="ECO:0000313" key="2">
    <source>
        <dbReference type="Proteomes" id="UP000031512"/>
    </source>
</evidence>
<dbReference type="GeneID" id="15802722"/>
<dbReference type="VEuPathDB" id="PiroplasmaDB:BEWA_016190"/>
<dbReference type="RefSeq" id="XP_004832510.1">
    <property type="nucleotide sequence ID" value="XM_004832453.1"/>
</dbReference>
<sequence>MSAGVLTLNVQCQGSCTCNKADNSIPGLKAEKKTSIDNAVGFVSYTHSSKNSFTLKGVLYGGDTLGEDNGEDIEGVTKVSVYYWDGDENKPLVIEVVKRDSPHEPEYFYKHDQDEEEAKGDATIWRHHGYSGGTSLQDRLDDRNASINNVLPLDLERPNKPFNFSSSLSKNVTIELVHDSKPPPGSEYVSTAYKINGIDRDTRISRIEYQKQKIKDIIIPTGGQINGIRFYSSTSISPVPIMINFDVKGGDSKWYYSTDKSGTKWAEHDDGSTFYGGDGNGVRKLLPTS</sequence>
<accession>L1LD04</accession>
<dbReference type="AlphaFoldDB" id="L1LD04"/>
<comment type="caution">
    <text evidence="1">The sequence shown here is derived from an EMBL/GenBank/DDBJ whole genome shotgun (WGS) entry which is preliminary data.</text>
</comment>
<organism evidence="1 2">
    <name type="scientific">Theileria equi strain WA</name>
    <dbReference type="NCBI Taxonomy" id="1537102"/>
    <lineage>
        <taxon>Eukaryota</taxon>
        <taxon>Sar</taxon>
        <taxon>Alveolata</taxon>
        <taxon>Apicomplexa</taxon>
        <taxon>Aconoidasida</taxon>
        <taxon>Piroplasmida</taxon>
        <taxon>Theileriidae</taxon>
        <taxon>Theileria</taxon>
    </lineage>
</organism>
<dbReference type="STRING" id="1537102.L1LD04"/>
<dbReference type="KEGG" id="beq:BEWA_016190"/>
<protein>
    <submittedName>
        <fullName evidence="1">Uncharacterized protein</fullName>
    </submittedName>
</protein>
<reference evidence="1 2" key="1">
    <citation type="journal article" date="2012" name="BMC Genomics">
        <title>Comparative genomic analysis and phylogenetic position of Theileria equi.</title>
        <authorList>
            <person name="Kappmeyer L.S."/>
            <person name="Thiagarajan M."/>
            <person name="Herndon D.R."/>
            <person name="Ramsay J.D."/>
            <person name="Caler E."/>
            <person name="Djikeng A."/>
            <person name="Gillespie J.J."/>
            <person name="Lau A.O."/>
            <person name="Roalson E.H."/>
            <person name="Silva J.C."/>
            <person name="Silva M.G."/>
            <person name="Suarez C.E."/>
            <person name="Ueti M.W."/>
            <person name="Nene V.M."/>
            <person name="Mealey R.H."/>
            <person name="Knowles D.P."/>
            <person name="Brayton K.A."/>
        </authorList>
    </citation>
    <scope>NUCLEOTIDE SEQUENCE [LARGE SCALE GENOMIC DNA]</scope>
    <source>
        <strain evidence="1 2">WA</strain>
    </source>
</reference>
<dbReference type="EMBL" id="ACOU01000004">
    <property type="protein sequence ID" value="EKX73058.1"/>
    <property type="molecule type" value="Genomic_DNA"/>
</dbReference>
<gene>
    <name evidence="1" type="ORF">BEWA_016190</name>
</gene>
<evidence type="ECO:0000313" key="1">
    <source>
        <dbReference type="EMBL" id="EKX73058.1"/>
    </source>
</evidence>
<name>L1LD04_THEEQ</name>
<keyword evidence="2" id="KW-1185">Reference proteome</keyword>